<gene>
    <name evidence="2" type="ORF">HH215_20180</name>
</gene>
<dbReference type="InterPro" id="IPR001584">
    <property type="entry name" value="Integrase_cat-core"/>
</dbReference>
<evidence type="ECO:0000313" key="2">
    <source>
        <dbReference type="EMBL" id="QJD85264.1"/>
    </source>
</evidence>
<dbReference type="EMBL" id="CP051680">
    <property type="protein sequence ID" value="QJD85264.1"/>
    <property type="molecule type" value="Genomic_DNA"/>
</dbReference>
<name>A0A7Z2ZMS0_9BACL</name>
<protein>
    <submittedName>
        <fullName evidence="2">DDE-type integrase/transposase/recombinase</fullName>
    </submittedName>
</protein>
<dbReference type="InterPro" id="IPR036397">
    <property type="entry name" value="RNaseH_sf"/>
</dbReference>
<dbReference type="GO" id="GO:0003676">
    <property type="term" value="F:nucleic acid binding"/>
    <property type="evidence" value="ECO:0007669"/>
    <property type="project" value="InterPro"/>
</dbReference>
<reference evidence="2 3" key="1">
    <citation type="submission" date="2020-04" db="EMBL/GenBank/DDBJ databases">
        <title>Genome sequencing of novel species.</title>
        <authorList>
            <person name="Heo J."/>
            <person name="Kim S.-J."/>
            <person name="Kim J.-S."/>
            <person name="Hong S.-B."/>
            <person name="Kwon S.-W."/>
        </authorList>
    </citation>
    <scope>NUCLEOTIDE SEQUENCE [LARGE SCALE GENOMIC DNA]</scope>
    <source>
        <strain evidence="2 3">MFER-1</strain>
    </source>
</reference>
<organism evidence="2 3">
    <name type="scientific">Cohnella herbarum</name>
    <dbReference type="NCBI Taxonomy" id="2728023"/>
    <lineage>
        <taxon>Bacteria</taxon>
        <taxon>Bacillati</taxon>
        <taxon>Bacillota</taxon>
        <taxon>Bacilli</taxon>
        <taxon>Bacillales</taxon>
        <taxon>Paenibacillaceae</taxon>
        <taxon>Cohnella</taxon>
    </lineage>
</organism>
<dbReference type="Pfam" id="PF00665">
    <property type="entry name" value="rve"/>
    <property type="match status" value="1"/>
</dbReference>
<proteinExistence type="predicted"/>
<dbReference type="PANTHER" id="PTHR46889">
    <property type="entry name" value="TRANSPOSASE INSF FOR INSERTION SEQUENCE IS3B-RELATED"/>
    <property type="match status" value="1"/>
</dbReference>
<accession>A0A7Z2ZMS0</accession>
<keyword evidence="3" id="KW-1185">Reference proteome</keyword>
<dbReference type="Proteomes" id="UP000502248">
    <property type="component" value="Chromosome"/>
</dbReference>
<sequence>MNKEFTASKPNEKWVTEITYVSTDEGWLYLASVMDLYSREIVGWHMSEWMTKELVFQGLRQAHGRKQPGARLYCTTRIAEASTHLTITRSNSRFMR</sequence>
<evidence type="ECO:0000259" key="1">
    <source>
        <dbReference type="Pfam" id="PF00665"/>
    </source>
</evidence>
<dbReference type="AlphaFoldDB" id="A0A7Z2ZMS0"/>
<feature type="domain" description="Integrase catalytic" evidence="1">
    <location>
        <begin position="8"/>
        <end position="68"/>
    </location>
</feature>
<evidence type="ECO:0000313" key="3">
    <source>
        <dbReference type="Proteomes" id="UP000502248"/>
    </source>
</evidence>
<dbReference type="GO" id="GO:0015074">
    <property type="term" value="P:DNA integration"/>
    <property type="evidence" value="ECO:0007669"/>
    <property type="project" value="InterPro"/>
</dbReference>
<dbReference type="InterPro" id="IPR012337">
    <property type="entry name" value="RNaseH-like_sf"/>
</dbReference>
<dbReference type="PANTHER" id="PTHR46889:SF4">
    <property type="entry name" value="TRANSPOSASE INSO FOR INSERTION SEQUENCE ELEMENT IS911B-RELATED"/>
    <property type="match status" value="1"/>
</dbReference>
<dbReference type="KEGG" id="cheb:HH215_20180"/>
<dbReference type="InterPro" id="IPR050900">
    <property type="entry name" value="Transposase_IS3/IS150/IS904"/>
</dbReference>
<dbReference type="SUPFAM" id="SSF53098">
    <property type="entry name" value="Ribonuclease H-like"/>
    <property type="match status" value="1"/>
</dbReference>
<dbReference type="RefSeq" id="WP_169281529.1">
    <property type="nucleotide sequence ID" value="NZ_CP051680.1"/>
</dbReference>
<dbReference type="Gene3D" id="3.30.420.10">
    <property type="entry name" value="Ribonuclease H-like superfamily/Ribonuclease H"/>
    <property type="match status" value="1"/>
</dbReference>